<sequence>MHKYPARREIDLSKFTGSEGPFETRYGLPETVSYCNKCVVSNQRPVGAVEFKHTKQSIKKTVQFDGENVCNACRYAEKKWSTFDWDAKEEELKDICARHRRTDGAFDCIVSGSGGKDSFFAAHILKYKYGMHPLTVTWAPHIYTDWGWKNFQRWIHAGFENILVHPNGLTHRLLTRLALENLLHPFQPFILGQKGISPKIAHKYKIPLIFYGEYEVDLSKKTHSKIQDASFYTNKNADDIVLAGLSIGELKENFGLTNNDVRPYLPIMEDEKNDFQCEVHYLGYYLRWHPQHNYYYAVEHGNFEAAPERTPGTYTKYNSIDDKLDDLHYYTTFMKFGIGRATYEAFAEIRCGDLTREEGVALVKKYDGEFPERFIDELFAYLSVPASQYPEAHARFEQPVMDRAYFDNLCDSFRSPHLWKWTGTGWELRHPIWKEGTGESVHAEGWRGNQYASYRKDVP</sequence>
<dbReference type="InterPro" id="IPR020022">
    <property type="entry name" value="N-acetyl_sugar_amidoTrfase"/>
</dbReference>
<comment type="caution">
    <text evidence="1">The sequence shown here is derived from an EMBL/GenBank/DDBJ whole genome shotgun (WGS) entry which is preliminary data.</text>
</comment>
<dbReference type="RefSeq" id="WP_371386057.1">
    <property type="nucleotide sequence ID" value="NZ_JBGLYH010000014.1"/>
</dbReference>
<organism evidence="1 2">
    <name type="scientific">Pseudodesulfovibrio karagichevae</name>
    <dbReference type="NCBI Taxonomy" id="3239305"/>
    <lineage>
        <taxon>Bacteria</taxon>
        <taxon>Pseudomonadati</taxon>
        <taxon>Thermodesulfobacteriota</taxon>
        <taxon>Desulfovibrionia</taxon>
        <taxon>Desulfovibrionales</taxon>
        <taxon>Desulfovibrionaceae</taxon>
    </lineage>
</organism>
<proteinExistence type="predicted"/>
<keyword evidence="2" id="KW-1185">Reference proteome</keyword>
<reference evidence="1 2" key="1">
    <citation type="submission" date="2024-08" db="EMBL/GenBank/DDBJ databases">
        <title>Sulfate-reducing bacteria isolated from formation water of the oil field in Kazakhstan and description of Pseudodesulfovibrio sp.</title>
        <authorList>
            <person name="Bidzhieva S.K."/>
            <person name="Tourova T.P."/>
            <person name="Grouzdev D.S."/>
            <person name="Beletsky A.V."/>
            <person name="Sokolova D.S."/>
            <person name="Samigullina S.R."/>
            <person name="Poltaraus A.B."/>
            <person name="Avtukh A.N."/>
            <person name="Tereshina V.M."/>
            <person name="Zhaparov N.S."/>
            <person name="Mardanov A.V."/>
            <person name="Nazina T.N."/>
        </authorList>
    </citation>
    <scope>NUCLEOTIDE SEQUENCE [LARGE SCALE GENOMIC DNA]</scope>
    <source>
        <strain evidence="1 2">9FUS</strain>
    </source>
</reference>
<evidence type="ECO:0000313" key="2">
    <source>
        <dbReference type="Proteomes" id="UP001568698"/>
    </source>
</evidence>
<evidence type="ECO:0000313" key="1">
    <source>
        <dbReference type="EMBL" id="MEZ7196522.1"/>
    </source>
</evidence>
<protein>
    <submittedName>
        <fullName evidence="1">N-acetyl sugar amidotransferase</fullName>
    </submittedName>
</protein>
<dbReference type="SUPFAM" id="SSF52402">
    <property type="entry name" value="Adenine nucleotide alpha hydrolases-like"/>
    <property type="match status" value="1"/>
</dbReference>
<name>A0ABV4K0L8_9BACT</name>
<dbReference type="Proteomes" id="UP001568698">
    <property type="component" value="Unassembled WGS sequence"/>
</dbReference>
<accession>A0ABV4K0L8</accession>
<dbReference type="NCBIfam" id="TIGR03573">
    <property type="entry name" value="WbuX"/>
    <property type="match status" value="1"/>
</dbReference>
<gene>
    <name evidence="1" type="ORF">AB6M95_07160</name>
</gene>
<dbReference type="EMBL" id="JBGLYH010000014">
    <property type="protein sequence ID" value="MEZ7196522.1"/>
    <property type="molecule type" value="Genomic_DNA"/>
</dbReference>